<dbReference type="Gene3D" id="2.170.150.20">
    <property type="entry name" value="Peptide methionine sulfoxide reductase"/>
    <property type="match status" value="1"/>
</dbReference>
<dbReference type="Pfam" id="PF01641">
    <property type="entry name" value="SelR"/>
    <property type="match status" value="1"/>
</dbReference>
<evidence type="ECO:0000259" key="8">
    <source>
        <dbReference type="PROSITE" id="PS51790"/>
    </source>
</evidence>
<evidence type="ECO:0000256" key="3">
    <source>
        <dbReference type="ARBA" id="ARBA00022723"/>
    </source>
</evidence>
<dbReference type="Pfam" id="PF01625">
    <property type="entry name" value="PMSR"/>
    <property type="match status" value="1"/>
</dbReference>
<accession>A0A3B1DVZ7</accession>
<keyword evidence="4" id="KW-0862">Zinc</keyword>
<dbReference type="NCBIfam" id="TIGR00357">
    <property type="entry name" value="peptide-methionine (R)-S-oxide reductase MsrB"/>
    <property type="match status" value="1"/>
</dbReference>
<dbReference type="Gene3D" id="3.30.1060.10">
    <property type="entry name" value="Peptide methionine sulphoxide reductase MsrA"/>
    <property type="match status" value="1"/>
</dbReference>
<dbReference type="AlphaFoldDB" id="A0A3B1DVZ7"/>
<evidence type="ECO:0000256" key="4">
    <source>
        <dbReference type="ARBA" id="ARBA00022833"/>
    </source>
</evidence>
<comment type="catalytic activity">
    <reaction evidence="7">
        <text>L-methionyl-[protein] + [thioredoxin]-disulfide + H2O = L-methionyl-(R)-S-oxide-[protein] + [thioredoxin]-dithiol</text>
        <dbReference type="Rhea" id="RHEA:24164"/>
        <dbReference type="Rhea" id="RHEA-COMP:10698"/>
        <dbReference type="Rhea" id="RHEA-COMP:10700"/>
        <dbReference type="Rhea" id="RHEA-COMP:12313"/>
        <dbReference type="Rhea" id="RHEA-COMP:12314"/>
        <dbReference type="ChEBI" id="CHEBI:15377"/>
        <dbReference type="ChEBI" id="CHEBI:16044"/>
        <dbReference type="ChEBI" id="CHEBI:29950"/>
        <dbReference type="ChEBI" id="CHEBI:45764"/>
        <dbReference type="ChEBI" id="CHEBI:50058"/>
        <dbReference type="EC" id="1.8.4.12"/>
    </reaction>
</comment>
<dbReference type="InterPro" id="IPR002579">
    <property type="entry name" value="Met_Sox_Rdtase_MsrB_dom"/>
</dbReference>
<evidence type="ECO:0000256" key="6">
    <source>
        <dbReference type="ARBA" id="ARBA00023268"/>
    </source>
</evidence>
<keyword evidence="6" id="KW-0511">Multifunctional enzyme</keyword>
<dbReference type="HAMAP" id="MF_01401">
    <property type="entry name" value="MsrA"/>
    <property type="match status" value="1"/>
</dbReference>
<dbReference type="EMBL" id="UOGK01000243">
    <property type="protein sequence ID" value="VAX39450.1"/>
    <property type="molecule type" value="Genomic_DNA"/>
</dbReference>
<feature type="domain" description="MsrB" evidence="8">
    <location>
        <begin position="81"/>
        <end position="203"/>
    </location>
</feature>
<dbReference type="NCBIfam" id="TIGR00401">
    <property type="entry name" value="msrA"/>
    <property type="match status" value="1"/>
</dbReference>
<dbReference type="InterPro" id="IPR036509">
    <property type="entry name" value="Met_Sox_Rdtase_MsrA_sf"/>
</dbReference>
<protein>
    <submittedName>
        <fullName evidence="9">Peptide-methionine (R)-S-oxide reductase MsrB</fullName>
        <ecNumber evidence="9">1.8.4.12</ecNumber>
    </submittedName>
</protein>
<gene>
    <name evidence="9" type="ORF">MNBD_PLANCTO03-1224</name>
</gene>
<keyword evidence="5 9" id="KW-0560">Oxidoreductase</keyword>
<dbReference type="SUPFAM" id="SSF55068">
    <property type="entry name" value="Peptide methionine sulfoxide reductase"/>
    <property type="match status" value="1"/>
</dbReference>
<comment type="cofactor">
    <cofactor evidence="1">
        <name>Zn(2+)</name>
        <dbReference type="ChEBI" id="CHEBI:29105"/>
    </cofactor>
</comment>
<sequence>MKITTISIGLVSMVFGVMAAGGMLIPPAPLTGETPAPLIAAAIATQPEEHPQPEKDSQQESIVPKYSKSAFDVTPLSRDAVARLAEGLDPEVYRITQKAGTEPAHCGTLLDNKKNGVYCCVVCGLPLFASEHKFTSGTGWPSFFTAFDPEHIVNKEDRSHGMVRTEIECARCGSHLGHVFEDGPKPTGLRYCLNSASLKFYEEGEERPAASLPIETETAYFAGGCFWGIEHYLEMGAGVINAESGYMQGAVENPSYEQICAGETDHAETVKVTFDPKVMSYARLLRAFFDMHDPTQVNRQGPDVGSQYRSGIWTTSTAQQTAAEAFVKELEASEKYDKPIATEIELAKVFYSAEDYHQDYIAKTGRACHVKNPW</sequence>
<dbReference type="PROSITE" id="PS51790">
    <property type="entry name" value="MSRB"/>
    <property type="match status" value="1"/>
</dbReference>
<proteinExistence type="inferred from homology"/>
<keyword evidence="3" id="KW-0479">Metal-binding</keyword>
<dbReference type="PANTHER" id="PTHR43774">
    <property type="entry name" value="PEPTIDE METHIONINE SULFOXIDE REDUCTASE"/>
    <property type="match status" value="1"/>
</dbReference>
<dbReference type="InterPro" id="IPR011057">
    <property type="entry name" value="Mss4-like_sf"/>
</dbReference>
<name>A0A3B1DVZ7_9ZZZZ</name>
<dbReference type="SUPFAM" id="SSF51316">
    <property type="entry name" value="Mss4-like"/>
    <property type="match status" value="1"/>
</dbReference>
<evidence type="ECO:0000313" key="9">
    <source>
        <dbReference type="EMBL" id="VAX39450.1"/>
    </source>
</evidence>
<evidence type="ECO:0000256" key="2">
    <source>
        <dbReference type="ARBA" id="ARBA00007174"/>
    </source>
</evidence>
<dbReference type="NCBIfam" id="NF004042">
    <property type="entry name" value="PRK05550.1"/>
    <property type="match status" value="1"/>
</dbReference>
<evidence type="ECO:0000256" key="1">
    <source>
        <dbReference type="ARBA" id="ARBA00001947"/>
    </source>
</evidence>
<organism evidence="9">
    <name type="scientific">hydrothermal vent metagenome</name>
    <dbReference type="NCBI Taxonomy" id="652676"/>
    <lineage>
        <taxon>unclassified sequences</taxon>
        <taxon>metagenomes</taxon>
        <taxon>ecological metagenomes</taxon>
    </lineage>
</organism>
<dbReference type="GO" id="GO:0046872">
    <property type="term" value="F:metal ion binding"/>
    <property type="evidence" value="ECO:0007669"/>
    <property type="project" value="UniProtKB-KW"/>
</dbReference>
<dbReference type="GO" id="GO:0006979">
    <property type="term" value="P:response to oxidative stress"/>
    <property type="evidence" value="ECO:0007669"/>
    <property type="project" value="UniProtKB-ARBA"/>
</dbReference>
<comment type="similarity">
    <text evidence="2">Belongs to the MsrB Met sulfoxide reductase family.</text>
</comment>
<dbReference type="GO" id="GO:0008113">
    <property type="term" value="F:peptide-methionine (S)-S-oxide reductase activity"/>
    <property type="evidence" value="ECO:0007669"/>
    <property type="project" value="InterPro"/>
</dbReference>
<evidence type="ECO:0000256" key="7">
    <source>
        <dbReference type="ARBA" id="ARBA00048488"/>
    </source>
</evidence>
<evidence type="ECO:0000256" key="5">
    <source>
        <dbReference type="ARBA" id="ARBA00023002"/>
    </source>
</evidence>
<dbReference type="EC" id="1.8.4.12" evidence="9"/>
<reference evidence="9" key="1">
    <citation type="submission" date="2018-06" db="EMBL/GenBank/DDBJ databases">
        <authorList>
            <person name="Zhirakovskaya E."/>
        </authorList>
    </citation>
    <scope>NUCLEOTIDE SEQUENCE</scope>
</reference>
<dbReference type="FunFam" id="2.170.150.20:FF:000001">
    <property type="entry name" value="Peptide methionine sulfoxide reductase MsrB"/>
    <property type="match status" value="1"/>
</dbReference>
<dbReference type="InterPro" id="IPR002569">
    <property type="entry name" value="Met_Sox_Rdtase_MsrA_dom"/>
</dbReference>
<dbReference type="PANTHER" id="PTHR43774:SF1">
    <property type="entry name" value="PEPTIDE METHIONINE SULFOXIDE REDUCTASE MSRA 2"/>
    <property type="match status" value="1"/>
</dbReference>
<dbReference type="GO" id="GO:0033743">
    <property type="term" value="F:peptide-methionine (R)-S-oxide reductase activity"/>
    <property type="evidence" value="ECO:0007669"/>
    <property type="project" value="UniProtKB-EC"/>
</dbReference>